<evidence type="ECO:0000259" key="2">
    <source>
        <dbReference type="Pfam" id="PF20516"/>
    </source>
</evidence>
<feature type="compositionally biased region" description="Basic and acidic residues" evidence="1">
    <location>
        <begin position="80"/>
        <end position="92"/>
    </location>
</feature>
<protein>
    <recommendedName>
        <fullName evidence="2">PD-(D/E)XK nuclease-like domain-containing protein</fullName>
    </recommendedName>
</protein>
<feature type="domain" description="PD-(D/E)XK nuclease-like" evidence="2">
    <location>
        <begin position="187"/>
        <end position="332"/>
    </location>
</feature>
<dbReference type="Proteomes" id="UP001201980">
    <property type="component" value="Unassembled WGS sequence"/>
</dbReference>
<keyword evidence="4" id="KW-1185">Reference proteome</keyword>
<accession>A0AAD5RTL7</accession>
<feature type="region of interest" description="Disordered" evidence="1">
    <location>
        <begin position="65"/>
        <end position="124"/>
    </location>
</feature>
<sequence>MHHSLQSPRHTPPELTAAHDGHLTLAHVWCWLLPLDCDGAENEYLPPRHLSSDLASIVATAAARIPTVTRRQPETDADEGQDKHSENENENEKESEEDDDVDHDPTPRHPGAVAEAVTFDKPNFRQAPPLGIDWRHEMDDTWAPQVFRDTCLRIANVVDYAKPFIAPWLAQQPSGYRSPVFTDMRGNEEGQAEPPGRFPSPEQVGVIARETPKAHQKQISEDGWNNEVHSALLKMIFRDTTTTTYINSIHPVQPGAANNSCAIEIDSSIYTGAASAASTFASASMSINHTDHAKLRCSPICPSIETKRHDGLVQEAEVGLAVWMATQRNFLGDKLLLIADTASADAGMPRPDPKDAAVAFAAERGKGGKTQPRRGFGRVSLREILVPLRGCTKLYLLYGSLRDGVVLYIGRGPNGIFFWMG</sequence>
<gene>
    <name evidence="3" type="ORF">MKZ38_003922</name>
</gene>
<dbReference type="AlphaFoldDB" id="A0AAD5RTL7"/>
<proteinExistence type="predicted"/>
<evidence type="ECO:0000313" key="4">
    <source>
        <dbReference type="Proteomes" id="UP001201980"/>
    </source>
</evidence>
<name>A0AAD5RTL7_9PEZI</name>
<comment type="caution">
    <text evidence="3">The sequence shown here is derived from an EMBL/GenBank/DDBJ whole genome shotgun (WGS) entry which is preliminary data.</text>
</comment>
<reference evidence="3" key="1">
    <citation type="submission" date="2022-07" db="EMBL/GenBank/DDBJ databases">
        <title>Draft genome sequence of Zalerion maritima ATCC 34329, a (micro)plastics degrading marine fungus.</title>
        <authorList>
            <person name="Paco A."/>
            <person name="Goncalves M.F.M."/>
            <person name="Rocha-Santos T.A.P."/>
            <person name="Alves A."/>
        </authorList>
    </citation>
    <scope>NUCLEOTIDE SEQUENCE</scope>
    <source>
        <strain evidence="3">ATCC 34329</strain>
    </source>
</reference>
<evidence type="ECO:0000256" key="1">
    <source>
        <dbReference type="SAM" id="MobiDB-lite"/>
    </source>
</evidence>
<dbReference type="Pfam" id="PF20516">
    <property type="entry name" value="PDDEXK_12"/>
    <property type="match status" value="1"/>
</dbReference>
<dbReference type="EMBL" id="JAKWBI020000230">
    <property type="protein sequence ID" value="KAJ2898468.1"/>
    <property type="molecule type" value="Genomic_DNA"/>
</dbReference>
<feature type="compositionally biased region" description="Acidic residues" evidence="1">
    <location>
        <begin position="93"/>
        <end position="102"/>
    </location>
</feature>
<evidence type="ECO:0000313" key="3">
    <source>
        <dbReference type="EMBL" id="KAJ2898468.1"/>
    </source>
</evidence>
<organism evidence="3 4">
    <name type="scientific">Zalerion maritima</name>
    <dbReference type="NCBI Taxonomy" id="339359"/>
    <lineage>
        <taxon>Eukaryota</taxon>
        <taxon>Fungi</taxon>
        <taxon>Dikarya</taxon>
        <taxon>Ascomycota</taxon>
        <taxon>Pezizomycotina</taxon>
        <taxon>Sordariomycetes</taxon>
        <taxon>Lulworthiomycetidae</taxon>
        <taxon>Lulworthiales</taxon>
        <taxon>Lulworthiaceae</taxon>
        <taxon>Zalerion</taxon>
    </lineage>
</organism>
<dbReference type="InterPro" id="IPR046797">
    <property type="entry name" value="PDDEXK_12"/>
</dbReference>